<keyword evidence="2" id="KW-0812">Transmembrane</keyword>
<dbReference type="PANTHER" id="PTHR42058:SF1">
    <property type="entry name" value="G-PROTEIN COUPLED RECEPTORS FAMILY 2 PROFILE 2 DOMAIN-CONTAINING PROTEIN"/>
    <property type="match status" value="1"/>
</dbReference>
<evidence type="ECO:0000313" key="4">
    <source>
        <dbReference type="Proteomes" id="UP000761534"/>
    </source>
</evidence>
<feature type="transmembrane region" description="Helical" evidence="2">
    <location>
        <begin position="214"/>
        <end position="234"/>
    </location>
</feature>
<feature type="transmembrane region" description="Helical" evidence="2">
    <location>
        <begin position="139"/>
        <end position="161"/>
    </location>
</feature>
<feature type="transmembrane region" description="Helical" evidence="2">
    <location>
        <begin position="60"/>
        <end position="81"/>
    </location>
</feature>
<gene>
    <name evidence="3" type="ORF">TRICI_002591</name>
</gene>
<dbReference type="PANTHER" id="PTHR42058">
    <property type="entry name" value="G_PROTEIN_RECEP_F2_4 DOMAIN-CONTAINING PROTEIN"/>
    <property type="match status" value="1"/>
</dbReference>
<dbReference type="OrthoDB" id="10659005at2759"/>
<comment type="caution">
    <text evidence="3">The sequence shown here is derived from an EMBL/GenBank/DDBJ whole genome shotgun (WGS) entry which is preliminary data.</text>
</comment>
<evidence type="ECO:0000256" key="1">
    <source>
        <dbReference type="SAM" id="MobiDB-lite"/>
    </source>
</evidence>
<dbReference type="Proteomes" id="UP000761534">
    <property type="component" value="Unassembled WGS sequence"/>
</dbReference>
<feature type="transmembrane region" description="Helical" evidence="2">
    <location>
        <begin position="173"/>
        <end position="194"/>
    </location>
</feature>
<dbReference type="InterPro" id="IPR053247">
    <property type="entry name" value="GPCR_GPR1/git3-like"/>
</dbReference>
<reference evidence="3" key="1">
    <citation type="journal article" date="2019" name="G3 (Bethesda)">
        <title>Genome Assemblies of Two Rare Opportunistic Yeast Pathogens: Diutina rugosa (syn. Candida rugosa) and Trichomonascus ciferrii (syn. Candida ciferrii).</title>
        <authorList>
            <person name="Mixao V."/>
            <person name="Saus E."/>
            <person name="Hansen A.P."/>
            <person name="Lass-Florl C."/>
            <person name="Gabaldon T."/>
        </authorList>
    </citation>
    <scope>NUCLEOTIDE SEQUENCE</scope>
    <source>
        <strain evidence="3">CBS 4856</strain>
    </source>
</reference>
<feature type="compositionally biased region" description="Low complexity" evidence="1">
    <location>
        <begin position="492"/>
        <end position="509"/>
    </location>
</feature>
<name>A0A642V7F0_9ASCO</name>
<evidence type="ECO:0000256" key="2">
    <source>
        <dbReference type="SAM" id="Phobius"/>
    </source>
</evidence>
<feature type="transmembrane region" description="Helical" evidence="2">
    <location>
        <begin position="277"/>
        <end position="300"/>
    </location>
</feature>
<dbReference type="EMBL" id="SWFS01000179">
    <property type="protein sequence ID" value="KAA8915234.1"/>
    <property type="molecule type" value="Genomic_DNA"/>
</dbReference>
<sequence>MLDISTVNCSAPLIPWIPFNESMDGDRMEWYSQSRLCFSGCCFPCKNYMNVSEMANNLELTVIALESIVFVLSFLTLVNYFVSPKLLVNGFAGIQAFAFMVLSTSLSIGQINIGESDRCYDAITPMNGHGSSRCMAQGVLYVLGSHLMNLALTFRIFSVLTRIVWGKVVQKRYIMVITCVISALFAGISSKYVSYQGGIFCSPDPPREISLVKIPGLVYSISGLLILIGLSGYVSNTLYHISLNVTKSRMSDETDGDVRLGIKVRLALMAYLRSVRLLWRTYICASFLTTLVVCGLLFIFPKSGKYHPPHEMPVSVWLHCVYRNMDAKICIEEQIKKGDIFYREKIISIIVICVQLIFFIITESRFILFKAWYQIIKNPGLLVRRKELNKMIDEFITPNTEDLNKTGCSFSEPDNGQPNWFSRYKETREFRDFEQQLANHRRTMNQSFDHYSNKDTSTVYHNSNSTSATKTLFTTRHRLSDPNPFSAMTTINDNDANENIQSNNNNANDNTDDPDDSSLDIIQFLQTT</sequence>
<keyword evidence="2" id="KW-0472">Membrane</keyword>
<feature type="transmembrane region" description="Helical" evidence="2">
    <location>
        <begin position="86"/>
        <end position="108"/>
    </location>
</feature>
<dbReference type="Gene3D" id="1.20.1070.10">
    <property type="entry name" value="Rhodopsin 7-helix transmembrane proteins"/>
    <property type="match status" value="1"/>
</dbReference>
<organism evidence="3 4">
    <name type="scientific">Trichomonascus ciferrii</name>
    <dbReference type="NCBI Taxonomy" id="44093"/>
    <lineage>
        <taxon>Eukaryota</taxon>
        <taxon>Fungi</taxon>
        <taxon>Dikarya</taxon>
        <taxon>Ascomycota</taxon>
        <taxon>Saccharomycotina</taxon>
        <taxon>Dipodascomycetes</taxon>
        <taxon>Dipodascales</taxon>
        <taxon>Trichomonascaceae</taxon>
        <taxon>Trichomonascus</taxon>
        <taxon>Trichomonascus ciferrii complex</taxon>
    </lineage>
</organism>
<proteinExistence type="predicted"/>
<dbReference type="AlphaFoldDB" id="A0A642V7F0"/>
<feature type="region of interest" description="Disordered" evidence="1">
    <location>
        <begin position="477"/>
        <end position="519"/>
    </location>
</feature>
<keyword evidence="2" id="KW-1133">Transmembrane helix</keyword>
<accession>A0A642V7F0</accession>
<keyword evidence="4" id="KW-1185">Reference proteome</keyword>
<protein>
    <submittedName>
        <fullName evidence="3">Uncharacterized protein</fullName>
    </submittedName>
</protein>
<dbReference type="VEuPathDB" id="FungiDB:TRICI_002591"/>
<evidence type="ECO:0000313" key="3">
    <source>
        <dbReference type="EMBL" id="KAA8915234.1"/>
    </source>
</evidence>
<feature type="transmembrane region" description="Helical" evidence="2">
    <location>
        <begin position="346"/>
        <end position="368"/>
    </location>
</feature>